<protein>
    <recommendedName>
        <fullName evidence="3">ParB/Sulfiredoxin domain-containing protein</fullName>
    </recommendedName>
</protein>
<proteinExistence type="predicted"/>
<dbReference type="Proteomes" id="UP001589810">
    <property type="component" value="Unassembled WGS sequence"/>
</dbReference>
<comment type="caution">
    <text evidence="1">The sequence shown here is derived from an EMBL/GenBank/DDBJ whole genome shotgun (WGS) entry which is preliminary data.</text>
</comment>
<dbReference type="RefSeq" id="WP_273940433.1">
    <property type="nucleotide sequence ID" value="NZ_CP097263.1"/>
</dbReference>
<dbReference type="EMBL" id="JBHLUD010000020">
    <property type="protein sequence ID" value="MFC0548977.1"/>
    <property type="molecule type" value="Genomic_DNA"/>
</dbReference>
<evidence type="ECO:0000313" key="1">
    <source>
        <dbReference type="EMBL" id="MFC0548977.1"/>
    </source>
</evidence>
<reference evidence="1 2" key="1">
    <citation type="submission" date="2024-09" db="EMBL/GenBank/DDBJ databases">
        <authorList>
            <person name="Sun Q."/>
            <person name="Mori K."/>
        </authorList>
    </citation>
    <scope>NUCLEOTIDE SEQUENCE [LARGE SCALE GENOMIC DNA]</scope>
    <source>
        <strain evidence="1 2">TBRC 1432</strain>
    </source>
</reference>
<dbReference type="SUPFAM" id="SSF110849">
    <property type="entry name" value="ParB/Sulfiredoxin"/>
    <property type="match status" value="1"/>
</dbReference>
<organism evidence="1 2">
    <name type="scientific">Kutzneria chonburiensis</name>
    <dbReference type="NCBI Taxonomy" id="1483604"/>
    <lineage>
        <taxon>Bacteria</taxon>
        <taxon>Bacillati</taxon>
        <taxon>Actinomycetota</taxon>
        <taxon>Actinomycetes</taxon>
        <taxon>Pseudonocardiales</taxon>
        <taxon>Pseudonocardiaceae</taxon>
        <taxon>Kutzneria</taxon>
    </lineage>
</organism>
<keyword evidence="2" id="KW-1185">Reference proteome</keyword>
<dbReference type="Gene3D" id="3.90.1530.10">
    <property type="entry name" value="Conserved hypothetical protein from pyrococcus furiosus pfu- 392566-001, ParB domain"/>
    <property type="match status" value="1"/>
</dbReference>
<evidence type="ECO:0000313" key="2">
    <source>
        <dbReference type="Proteomes" id="UP001589810"/>
    </source>
</evidence>
<sequence>MSFNPRFRHLSGHPGVVVRLDTELVVRYRAVDREFVWAPAHVVDTPAHLDRLAESIAADGIRVPLRMGFNTSYGYLDGNHRIAVALRLGLPDVPVELVEEPADAPRGHGHPMDGADLDVIRAAIEQARG</sequence>
<evidence type="ECO:0008006" key="3">
    <source>
        <dbReference type="Google" id="ProtNLM"/>
    </source>
</evidence>
<dbReference type="InterPro" id="IPR036086">
    <property type="entry name" value="ParB/Sulfiredoxin_sf"/>
</dbReference>
<gene>
    <name evidence="1" type="ORF">ACFFH7_46230</name>
</gene>
<accession>A0ABV6N8Q5</accession>
<name>A0ABV6N8Q5_9PSEU</name>